<dbReference type="Proteomes" id="UP000261905">
    <property type="component" value="Unassembled WGS sequence"/>
</dbReference>
<proteinExistence type="predicted"/>
<comment type="caution">
    <text evidence="2">The sequence shown here is derived from an EMBL/GenBank/DDBJ whole genome shotgun (WGS) entry which is preliminary data.</text>
</comment>
<gene>
    <name evidence="2" type="ORF">DX130_03140</name>
</gene>
<dbReference type="RefSeq" id="WP_116042760.1">
    <property type="nucleotide sequence ID" value="NZ_QUBQ01000001.1"/>
</dbReference>
<dbReference type="InterPro" id="IPR040828">
    <property type="entry name" value="pPIWI_RE_REase"/>
</dbReference>
<feature type="domain" description="REase associating with pPIWI RE" evidence="1">
    <location>
        <begin position="264"/>
        <end position="382"/>
    </location>
</feature>
<name>A0A371PJH0_9BACL</name>
<organism evidence="2 3">
    <name type="scientific">Paenibacillus paeoniae</name>
    <dbReference type="NCBI Taxonomy" id="2292705"/>
    <lineage>
        <taxon>Bacteria</taxon>
        <taxon>Bacillati</taxon>
        <taxon>Bacillota</taxon>
        <taxon>Bacilli</taxon>
        <taxon>Bacillales</taxon>
        <taxon>Paenibacillaceae</taxon>
        <taxon>Paenibacillus</taxon>
    </lineage>
</organism>
<dbReference type="OrthoDB" id="580959at2"/>
<evidence type="ECO:0000259" key="1">
    <source>
        <dbReference type="Pfam" id="PF18154"/>
    </source>
</evidence>
<evidence type="ECO:0000313" key="3">
    <source>
        <dbReference type="Proteomes" id="UP000261905"/>
    </source>
</evidence>
<reference evidence="2 3" key="1">
    <citation type="submission" date="2018-08" db="EMBL/GenBank/DDBJ databases">
        <title>Paenibacillus sp. M4BSY-1, whole genome shotgun sequence.</title>
        <authorList>
            <person name="Tuo L."/>
        </authorList>
    </citation>
    <scope>NUCLEOTIDE SEQUENCE [LARGE SCALE GENOMIC DNA]</scope>
    <source>
        <strain evidence="2 3">M4BSY-1</strain>
    </source>
</reference>
<keyword evidence="3" id="KW-1185">Reference proteome</keyword>
<dbReference type="EMBL" id="QUBQ01000001">
    <property type="protein sequence ID" value="REK76075.1"/>
    <property type="molecule type" value="Genomic_DNA"/>
</dbReference>
<dbReference type="Pfam" id="PF18154">
    <property type="entry name" value="pPIWI_RE_REase"/>
    <property type="match status" value="1"/>
</dbReference>
<accession>A0A371PJH0</accession>
<evidence type="ECO:0000313" key="2">
    <source>
        <dbReference type="EMBL" id="REK76075.1"/>
    </source>
</evidence>
<sequence>MSNDLSLQSSFLALVKQCIDLESWIDAHNADPRTRLHHEFMHNFSASCKSFIKEAYENEHYTPSTEFALIGFLKKPVTELGSDAISQLVSGAPLPVIDPSNNRVHPIWYELLKEREAYDSEGAIRYSQLMKCIIGLPVAISYKVHHAFIALRDILSSSDRPMIWEVHEVEDMLEPFQQIAGVADNLRFLFTPIPSHHQEITLCPHCGGSMNYSQDTYHCIHWRCQHNIDVFRINKEPFQQIIRGKTRYLTLSNYAHRYIRIPGIEERRIASQINLEEEMISLQLNPDFDRVDLLYEMDGEPFIQADIKDYLNPFILGEDLAQQNFLRKKGELEKTYIVVPSDTIRQSGHTDYIRIVQQILSPDILEHLEIVSEYKWYQVVRNSLALWVSRG</sequence>
<dbReference type="AlphaFoldDB" id="A0A371PJH0"/>
<protein>
    <recommendedName>
        <fullName evidence="1">REase associating with pPIWI RE domain-containing protein</fullName>
    </recommendedName>
</protein>